<reference evidence="4 5" key="2">
    <citation type="journal article" date="2003" name="DNA Res.">
        <title>Complete genome structure of Gloeobacter violaceus PCC 7421, a cyanobacterium that lacks thylakoids (supplement).</title>
        <authorList>
            <person name="Nakamura Y."/>
            <person name="Kaneko T."/>
            <person name="Sato S."/>
            <person name="Mimuro M."/>
            <person name="Miyashita H."/>
            <person name="Tsuchiya T."/>
            <person name="Sasamoto S."/>
            <person name="Watanabe A."/>
            <person name="Kawashima K."/>
            <person name="Kishida Y."/>
            <person name="Kiyokawa C."/>
            <person name="Kohara M."/>
            <person name="Matsumoto M."/>
            <person name="Matsuno A."/>
            <person name="Nakazaki N."/>
            <person name="Shimpo S."/>
            <person name="Takeuchi C."/>
            <person name="Yamada M."/>
            <person name="Tabata S."/>
        </authorList>
    </citation>
    <scope>NUCLEOTIDE SEQUENCE [LARGE SCALE GENOMIC DNA]</scope>
    <source>
        <strain evidence="5">ATCC 29082 / PCC 7421</strain>
    </source>
</reference>
<dbReference type="GO" id="GO:0016037">
    <property type="term" value="P:light absorption"/>
    <property type="evidence" value="ECO:0007669"/>
    <property type="project" value="UniProtKB-UniRule"/>
</dbReference>
<feature type="region of interest" description="Disordered" evidence="2">
    <location>
        <begin position="1"/>
        <end position="42"/>
    </location>
</feature>
<dbReference type="eggNOG" id="COG3631">
    <property type="taxonomic scope" value="Bacteria"/>
</dbReference>
<protein>
    <submittedName>
        <fullName evidence="4">Gll0260 protein</fullName>
    </submittedName>
</protein>
<dbReference type="Gene3D" id="1.10.2090.10">
    <property type="entry name" value="Orange carotenoid-binding protein, N-terminal domain"/>
    <property type="match status" value="1"/>
</dbReference>
<dbReference type="PROSITE" id="PS51773">
    <property type="entry name" value="OCP_N"/>
    <property type="match status" value="1"/>
</dbReference>
<keyword evidence="1" id="KW-0605">Phycobilisome</keyword>
<keyword evidence="1" id="KW-0157">Chromophore</keyword>
<dbReference type="EMBL" id="BA000045">
    <property type="protein sequence ID" value="BAC88201.1"/>
    <property type="molecule type" value="Genomic_DNA"/>
</dbReference>
<dbReference type="GO" id="GO:0031404">
    <property type="term" value="F:chloride ion binding"/>
    <property type="evidence" value="ECO:0007669"/>
    <property type="project" value="InterPro"/>
</dbReference>
<dbReference type="SUPFAM" id="SSF81930">
    <property type="entry name" value="Orange carotenoid protein, N-terminal domain"/>
    <property type="match status" value="1"/>
</dbReference>
<dbReference type="PhylomeDB" id="Q7NNZ8"/>
<dbReference type="EnsemblBacteria" id="BAC88201">
    <property type="protein sequence ID" value="BAC88201"/>
    <property type="gene ID" value="BAC88201"/>
</dbReference>
<keyword evidence="1" id="KW-0793">Thylakoid</keyword>
<dbReference type="GO" id="GO:0030089">
    <property type="term" value="C:phycobilisome"/>
    <property type="evidence" value="ECO:0007669"/>
    <property type="project" value="UniProtKB-UniRule"/>
</dbReference>
<evidence type="ECO:0000313" key="4">
    <source>
        <dbReference type="EMBL" id="BAC88201.1"/>
    </source>
</evidence>
<keyword evidence="1" id="KW-0472">Membrane</keyword>
<sequence length="217" mass="23567">MDEQQKVSADVEKAFEQGVGMIQPAEGQPAPGAQDGNAGAGVSGEELDTIVEQALDSEAPEAARSVGVRNAVEQFNALEVDDKLAVLYYLYEAMGESVTPAAPGAADIELTTAFFGEFNALTDGDTQLEAMRALVRCEDNTLGREYGKLSENNKLVIWYLLAERMGDDVIGMPDDYQLGDLGQQNLVHVKELDFEQQITFLRDVVNPMGHDPIERAV</sequence>
<dbReference type="KEGG" id="gvi:gll0260"/>
<evidence type="ECO:0000256" key="1">
    <source>
        <dbReference type="PROSITE-ProRule" id="PRU01109"/>
    </source>
</evidence>
<feature type="domain" description="OCP N-terminal" evidence="3">
    <location>
        <begin position="65"/>
        <end position="216"/>
    </location>
</feature>
<dbReference type="InterPro" id="IPR015233">
    <property type="entry name" value="Orange_carotenoid-bd_N"/>
</dbReference>
<dbReference type="RefSeq" id="WP_011140264.1">
    <property type="nucleotide sequence ID" value="NC_005125.1"/>
</dbReference>
<dbReference type="InterPro" id="IPR036917">
    <property type="entry name" value="Orange_carotenoid-bd_N_sf"/>
</dbReference>
<organism evidence="4 5">
    <name type="scientific">Gloeobacter violaceus (strain ATCC 29082 / PCC 7421)</name>
    <dbReference type="NCBI Taxonomy" id="251221"/>
    <lineage>
        <taxon>Bacteria</taxon>
        <taxon>Bacillati</taxon>
        <taxon>Cyanobacteriota</taxon>
        <taxon>Cyanophyceae</taxon>
        <taxon>Gloeobacterales</taxon>
        <taxon>Gloeobacteraceae</taxon>
        <taxon>Gloeobacter</taxon>
    </lineage>
</organism>
<dbReference type="OrthoDB" id="511607at2"/>
<keyword evidence="5" id="KW-1185">Reference proteome</keyword>
<dbReference type="AlphaFoldDB" id="Q7NNZ8"/>
<dbReference type="InParanoid" id="Q7NNZ8"/>
<keyword evidence="1" id="KW-0042">Antenna complex</keyword>
<proteinExistence type="inferred from homology"/>
<dbReference type="STRING" id="251221.gene:10757732"/>
<accession>Q7NNZ8</accession>
<evidence type="ECO:0000256" key="2">
    <source>
        <dbReference type="SAM" id="MobiDB-lite"/>
    </source>
</evidence>
<comment type="similarity">
    <text evidence="1">Belongs to the orange carotenoid-binding protein family.</text>
</comment>
<name>Q7NNZ8_GLOVI</name>
<gene>
    <name evidence="4" type="ordered locus">gll0260</name>
</gene>
<evidence type="ECO:0000313" key="5">
    <source>
        <dbReference type="Proteomes" id="UP000000557"/>
    </source>
</evidence>
<dbReference type="Proteomes" id="UP000000557">
    <property type="component" value="Chromosome"/>
</dbReference>
<dbReference type="Pfam" id="PF09150">
    <property type="entry name" value="Carot_N"/>
    <property type="match status" value="1"/>
</dbReference>
<dbReference type="HOGENOM" id="CLU_075069_1_0_3"/>
<evidence type="ECO:0000259" key="3">
    <source>
        <dbReference type="PROSITE" id="PS51773"/>
    </source>
</evidence>
<reference evidence="4 5" key="1">
    <citation type="journal article" date="2003" name="DNA Res.">
        <title>Complete genome structure of Gloeobacter violaceus PCC 7421, a cyanobacterium that lacks thylakoids.</title>
        <authorList>
            <person name="Nakamura Y."/>
            <person name="Kaneko T."/>
            <person name="Sato S."/>
            <person name="Mimuro M."/>
            <person name="Miyashita H."/>
            <person name="Tsuchiya T."/>
            <person name="Sasamoto S."/>
            <person name="Watanabe A."/>
            <person name="Kawashima K."/>
            <person name="Kishida Y."/>
            <person name="Kiyokawa C."/>
            <person name="Kohara M."/>
            <person name="Matsumoto M."/>
            <person name="Matsuno A."/>
            <person name="Nakazaki N."/>
            <person name="Shimpo S."/>
            <person name="Takeuchi C."/>
            <person name="Yamada M."/>
            <person name="Tabata S."/>
        </authorList>
    </citation>
    <scope>NUCLEOTIDE SEQUENCE [LARGE SCALE GENOMIC DNA]</scope>
    <source>
        <strain evidence="5">ATCC 29082 / PCC 7421</strain>
    </source>
</reference>